<protein>
    <submittedName>
        <fullName evidence="1">Uncharacterized protein</fullName>
    </submittedName>
</protein>
<evidence type="ECO:0000313" key="2">
    <source>
        <dbReference type="Proteomes" id="UP001063166"/>
    </source>
</evidence>
<dbReference type="AlphaFoldDB" id="A0A9P3PZX5"/>
<keyword evidence="2" id="KW-1185">Reference proteome</keyword>
<reference evidence="1" key="1">
    <citation type="submission" date="2022-07" db="EMBL/GenBank/DDBJ databases">
        <title>The genome of Lyophyllum shimeji provides insight into the initial evolution of ectomycorrhizal fungal genome.</title>
        <authorList>
            <person name="Kobayashi Y."/>
            <person name="Shibata T."/>
            <person name="Hirakawa H."/>
            <person name="Shigenobu S."/>
            <person name="Nishiyama T."/>
            <person name="Yamada A."/>
            <person name="Hasebe M."/>
            <person name="Kawaguchi M."/>
        </authorList>
    </citation>
    <scope>NUCLEOTIDE SEQUENCE</scope>
    <source>
        <strain evidence="1">AT787</strain>
    </source>
</reference>
<sequence length="107" mass="12541">MEEAGQRVQADDRDEWPDVGGMGVQYHIRRTQRKRKPDIVVSIDLAGSWKELLAQLRFSTRLPDLQYLDGLVESLQSYLERVLPMGKNLSRFRMTDFWTDFTTNRPP</sequence>
<organism evidence="1 2">
    <name type="scientific">Lyophyllum shimeji</name>
    <name type="common">Hon-shimeji</name>
    <name type="synonym">Tricholoma shimeji</name>
    <dbReference type="NCBI Taxonomy" id="47721"/>
    <lineage>
        <taxon>Eukaryota</taxon>
        <taxon>Fungi</taxon>
        <taxon>Dikarya</taxon>
        <taxon>Basidiomycota</taxon>
        <taxon>Agaricomycotina</taxon>
        <taxon>Agaricomycetes</taxon>
        <taxon>Agaricomycetidae</taxon>
        <taxon>Agaricales</taxon>
        <taxon>Tricholomatineae</taxon>
        <taxon>Lyophyllaceae</taxon>
        <taxon>Lyophyllum</taxon>
    </lineage>
</organism>
<gene>
    <name evidence="1" type="ORF">LshimejAT787_1702400</name>
</gene>
<dbReference type="EMBL" id="BRPK01000017">
    <property type="protein sequence ID" value="GLB44613.1"/>
    <property type="molecule type" value="Genomic_DNA"/>
</dbReference>
<dbReference type="Proteomes" id="UP001063166">
    <property type="component" value="Unassembled WGS sequence"/>
</dbReference>
<name>A0A9P3PZX5_LYOSH</name>
<comment type="caution">
    <text evidence="1">The sequence shown here is derived from an EMBL/GenBank/DDBJ whole genome shotgun (WGS) entry which is preliminary data.</text>
</comment>
<accession>A0A9P3PZX5</accession>
<proteinExistence type="predicted"/>
<evidence type="ECO:0000313" key="1">
    <source>
        <dbReference type="EMBL" id="GLB44613.1"/>
    </source>
</evidence>